<evidence type="ECO:0000256" key="2">
    <source>
        <dbReference type="ARBA" id="ARBA00022617"/>
    </source>
</evidence>
<name>A0A077WMH4_9FUNG</name>
<dbReference type="InterPro" id="IPR036396">
    <property type="entry name" value="Cyt_P450_sf"/>
</dbReference>
<dbReference type="Pfam" id="PF00067">
    <property type="entry name" value="p450"/>
    <property type="match status" value="1"/>
</dbReference>
<dbReference type="OrthoDB" id="1470350at2759"/>
<protein>
    <recommendedName>
        <fullName evidence="10">Cytochrome P450</fullName>
    </recommendedName>
</protein>
<keyword evidence="2 7" id="KW-0349">Heme</keyword>
<evidence type="ECO:0000256" key="3">
    <source>
        <dbReference type="ARBA" id="ARBA00022723"/>
    </source>
</evidence>
<comment type="similarity">
    <text evidence="1 8">Belongs to the cytochrome P450 family.</text>
</comment>
<evidence type="ECO:0000256" key="8">
    <source>
        <dbReference type="RuleBase" id="RU000461"/>
    </source>
</evidence>
<dbReference type="InterPro" id="IPR017972">
    <property type="entry name" value="Cyt_P450_CS"/>
</dbReference>
<keyword evidence="5 7" id="KW-0408">Iron</keyword>
<sequence>MDQVLHFYNTYVIPYLTTHKRESRISISAAIGLLTLYWTYDKVFRPPRQIRGIPQAPFFGILKAMFTSKPIDDLARITLPIATQSPSGLYTRFDQNGWNVRITRPEAAKKFLLKTDLFVKSSASKARKGTLGGRFIFNAGNILTLNGSEWKTHRKIANPAFHRSMPIELFGKLTKKMIYVMDQAKGPIEFHNMTSRITLDAIGLAGFGFDFNAIGDENSEWTKMYADFTSAQRNPVFFLLPWLDQDPLLHLFPKRRRAHQDLTKFLNKMDEIIIHKRKVLEESNHSNQQHMDDHDKDLLTLMLEAQRQDGEVVLTNEELKSNLCIFFLAGHDTTANALNMAIYHMAMNQDVQKKAREEALRVLGDKPEDVMPDSEQVKSLPYIDMVIKETLRINPPASAIFNRTPVEDTDLDGVFIPKGQSVGLDIYNLHHNPTVWKDPEVFDPERFTPGGEYDQLSTTGMPWLPFSSGSRICIGMNFSMDEQRVILSMLLRKFEWDLPQDSPHRKKLILEGLGIAKAPNMYVQFNRRY</sequence>
<accession>A0A077WMH4</accession>
<dbReference type="GO" id="GO:0005506">
    <property type="term" value="F:iron ion binding"/>
    <property type="evidence" value="ECO:0007669"/>
    <property type="project" value="InterPro"/>
</dbReference>
<dbReference type="PROSITE" id="PS00086">
    <property type="entry name" value="CYTOCHROME_P450"/>
    <property type="match status" value="1"/>
</dbReference>
<dbReference type="AlphaFoldDB" id="A0A077WMH4"/>
<dbReference type="PANTHER" id="PTHR24291:SF50">
    <property type="entry name" value="BIFUNCTIONAL ALBAFLAVENONE MONOOXYGENASE_TERPENE SYNTHASE"/>
    <property type="match status" value="1"/>
</dbReference>
<dbReference type="PRINTS" id="PR00385">
    <property type="entry name" value="P450"/>
</dbReference>
<dbReference type="EMBL" id="LK023327">
    <property type="protein sequence ID" value="CDS08861.1"/>
    <property type="molecule type" value="Genomic_DNA"/>
</dbReference>
<keyword evidence="6 8" id="KW-0503">Monooxygenase</keyword>
<dbReference type="InterPro" id="IPR002401">
    <property type="entry name" value="Cyt_P450_E_grp-I"/>
</dbReference>
<dbReference type="GO" id="GO:0020037">
    <property type="term" value="F:heme binding"/>
    <property type="evidence" value="ECO:0007669"/>
    <property type="project" value="InterPro"/>
</dbReference>
<feature type="binding site" description="axial binding residue" evidence="7">
    <location>
        <position position="473"/>
    </location>
    <ligand>
        <name>heme</name>
        <dbReference type="ChEBI" id="CHEBI:30413"/>
    </ligand>
    <ligandPart>
        <name>Fe</name>
        <dbReference type="ChEBI" id="CHEBI:18248"/>
    </ligandPart>
</feature>
<proteinExistence type="inferred from homology"/>
<dbReference type="InterPro" id="IPR050196">
    <property type="entry name" value="Cytochrome_P450_Monoox"/>
</dbReference>
<evidence type="ECO:0000256" key="4">
    <source>
        <dbReference type="ARBA" id="ARBA00023002"/>
    </source>
</evidence>
<dbReference type="PRINTS" id="PR00463">
    <property type="entry name" value="EP450I"/>
</dbReference>
<dbReference type="SUPFAM" id="SSF48264">
    <property type="entry name" value="Cytochrome P450"/>
    <property type="match status" value="1"/>
</dbReference>
<evidence type="ECO:0000256" key="1">
    <source>
        <dbReference type="ARBA" id="ARBA00010617"/>
    </source>
</evidence>
<dbReference type="PANTHER" id="PTHR24291">
    <property type="entry name" value="CYTOCHROME P450 FAMILY 4"/>
    <property type="match status" value="1"/>
</dbReference>
<gene>
    <name evidence="9" type="ORF">LRAMOSA10222</name>
</gene>
<dbReference type="GO" id="GO:0016705">
    <property type="term" value="F:oxidoreductase activity, acting on paired donors, with incorporation or reduction of molecular oxygen"/>
    <property type="evidence" value="ECO:0007669"/>
    <property type="project" value="InterPro"/>
</dbReference>
<evidence type="ECO:0000256" key="6">
    <source>
        <dbReference type="ARBA" id="ARBA00023033"/>
    </source>
</evidence>
<dbReference type="Gene3D" id="1.10.630.10">
    <property type="entry name" value="Cytochrome P450"/>
    <property type="match status" value="1"/>
</dbReference>
<evidence type="ECO:0008006" key="10">
    <source>
        <dbReference type="Google" id="ProtNLM"/>
    </source>
</evidence>
<dbReference type="InterPro" id="IPR001128">
    <property type="entry name" value="Cyt_P450"/>
</dbReference>
<comment type="cofactor">
    <cofactor evidence="7">
        <name>heme</name>
        <dbReference type="ChEBI" id="CHEBI:30413"/>
    </cofactor>
</comment>
<dbReference type="GO" id="GO:0004497">
    <property type="term" value="F:monooxygenase activity"/>
    <property type="evidence" value="ECO:0007669"/>
    <property type="project" value="UniProtKB-KW"/>
</dbReference>
<reference evidence="9" key="1">
    <citation type="journal article" date="2014" name="Genome Announc.">
        <title>De novo whole-genome sequence and genome annotation of Lichtheimia ramosa.</title>
        <authorList>
            <person name="Linde J."/>
            <person name="Schwartze V."/>
            <person name="Binder U."/>
            <person name="Lass-Florl C."/>
            <person name="Voigt K."/>
            <person name="Horn F."/>
        </authorList>
    </citation>
    <scope>NUCLEOTIDE SEQUENCE</scope>
    <source>
        <strain evidence="9">JMRC FSU:6197</strain>
    </source>
</reference>
<keyword evidence="3 7" id="KW-0479">Metal-binding</keyword>
<evidence type="ECO:0000256" key="7">
    <source>
        <dbReference type="PIRSR" id="PIRSR602401-1"/>
    </source>
</evidence>
<organism evidence="9">
    <name type="scientific">Lichtheimia ramosa</name>
    <dbReference type="NCBI Taxonomy" id="688394"/>
    <lineage>
        <taxon>Eukaryota</taxon>
        <taxon>Fungi</taxon>
        <taxon>Fungi incertae sedis</taxon>
        <taxon>Mucoromycota</taxon>
        <taxon>Mucoromycotina</taxon>
        <taxon>Mucoromycetes</taxon>
        <taxon>Mucorales</taxon>
        <taxon>Lichtheimiaceae</taxon>
        <taxon>Lichtheimia</taxon>
    </lineage>
</organism>
<evidence type="ECO:0000256" key="5">
    <source>
        <dbReference type="ARBA" id="ARBA00023004"/>
    </source>
</evidence>
<keyword evidence="4 8" id="KW-0560">Oxidoreductase</keyword>
<evidence type="ECO:0000313" key="9">
    <source>
        <dbReference type="EMBL" id="CDS08861.1"/>
    </source>
</evidence>